<dbReference type="SUPFAM" id="SSF110857">
    <property type="entry name" value="Gamma-glutamyl cyclotransferase-like"/>
    <property type="match status" value="1"/>
</dbReference>
<proteinExistence type="predicted"/>
<evidence type="ECO:0000313" key="2">
    <source>
        <dbReference type="EMBL" id="SDQ53131.1"/>
    </source>
</evidence>
<keyword evidence="3" id="KW-1185">Reference proteome</keyword>
<dbReference type="PANTHER" id="PTHR12935:SF0">
    <property type="entry name" value="GAMMA-GLUTAMYLCYCLOTRANSFERASE"/>
    <property type="match status" value="1"/>
</dbReference>
<keyword evidence="1" id="KW-0456">Lyase</keyword>
<evidence type="ECO:0000313" key="3">
    <source>
        <dbReference type="Proteomes" id="UP000183471"/>
    </source>
</evidence>
<dbReference type="Gene3D" id="3.10.490.10">
    <property type="entry name" value="Gamma-glutamyl cyclotransferase-like"/>
    <property type="match status" value="1"/>
</dbReference>
<dbReference type="InterPro" id="IPR017939">
    <property type="entry name" value="G-Glutamylcylcotransferase"/>
</dbReference>
<dbReference type="EMBL" id="FNKY01000001">
    <property type="protein sequence ID" value="SDQ53131.1"/>
    <property type="molecule type" value="Genomic_DNA"/>
</dbReference>
<dbReference type="PANTHER" id="PTHR12935">
    <property type="entry name" value="GAMMA-GLUTAMYLCYCLOTRANSFERASE"/>
    <property type="match status" value="1"/>
</dbReference>
<dbReference type="Pfam" id="PF13772">
    <property type="entry name" value="AIG2_2"/>
    <property type="match status" value="1"/>
</dbReference>
<organism evidence="2 3">
    <name type="scientific">Nitrosospira multiformis</name>
    <dbReference type="NCBI Taxonomy" id="1231"/>
    <lineage>
        <taxon>Bacteria</taxon>
        <taxon>Pseudomonadati</taxon>
        <taxon>Pseudomonadota</taxon>
        <taxon>Betaproteobacteria</taxon>
        <taxon>Nitrosomonadales</taxon>
        <taxon>Nitrosomonadaceae</taxon>
        <taxon>Nitrosospira</taxon>
    </lineage>
</organism>
<protein>
    <submittedName>
        <fullName evidence="2">AIG2-like family protein</fullName>
    </submittedName>
</protein>
<dbReference type="CDD" id="cd06661">
    <property type="entry name" value="GGCT_like"/>
    <property type="match status" value="1"/>
</dbReference>
<accession>A0ABY0TAE4</accession>
<reference evidence="2 3" key="1">
    <citation type="submission" date="2016-10" db="EMBL/GenBank/DDBJ databases">
        <authorList>
            <person name="Varghese N."/>
            <person name="Submissions S."/>
        </authorList>
    </citation>
    <scope>NUCLEOTIDE SEQUENCE [LARGE SCALE GENOMIC DNA]</scope>
    <source>
        <strain evidence="2 3">Nl1</strain>
    </source>
</reference>
<comment type="caution">
    <text evidence="2">The sequence shown here is derived from an EMBL/GenBank/DDBJ whole genome shotgun (WGS) entry which is preliminary data.</text>
</comment>
<evidence type="ECO:0000256" key="1">
    <source>
        <dbReference type="ARBA" id="ARBA00023239"/>
    </source>
</evidence>
<name>A0ABY0TAE4_9PROT</name>
<gene>
    <name evidence="2" type="ORF">SAMN05216402_1206</name>
</gene>
<sequence>MLKTSTSTSTFLYFAYGANMLSRRLHASDRAPSAVAIDIGFVQGRRFSFDKVSRDGSGKCDLEATGNLKDRAYGVLFKINVKEKPSLDKAEGLGTGYSEANIQIVTATGVYTALTYVASYEEASLLPYQWYKASVIAGAVEHGLPAEYVEWLRTFEAQPDANAKRSTERESLIFGDLPLHRFQLDMGRRQVAVNEA</sequence>
<dbReference type="InterPro" id="IPR013024">
    <property type="entry name" value="GGCT-like"/>
</dbReference>
<dbReference type="InterPro" id="IPR036568">
    <property type="entry name" value="GGCT-like_sf"/>
</dbReference>
<dbReference type="Proteomes" id="UP000183471">
    <property type="component" value="Unassembled WGS sequence"/>
</dbReference>